<protein>
    <submittedName>
        <fullName evidence="1">Uncharacterized protein</fullName>
    </submittedName>
</protein>
<evidence type="ECO:0000313" key="2">
    <source>
        <dbReference type="Proteomes" id="UP000010862"/>
    </source>
</evidence>
<organism evidence="1 2">
    <name type="scientific">Prevotella dentalis (strain ATCC 49559 / DSM 3688 / JCM 13448 / NCTC 12043 / ES 2772)</name>
    <name type="common">Mitsuokella dentalis</name>
    <dbReference type="NCBI Taxonomy" id="908937"/>
    <lineage>
        <taxon>Bacteria</taxon>
        <taxon>Pseudomonadati</taxon>
        <taxon>Bacteroidota</taxon>
        <taxon>Bacteroidia</taxon>
        <taxon>Bacteroidales</taxon>
        <taxon>Prevotellaceae</taxon>
        <taxon>Prevotella</taxon>
    </lineage>
</organism>
<dbReference type="AlphaFoldDB" id="L0JGI3"/>
<proteinExistence type="predicted"/>
<gene>
    <name evidence="1" type="ordered locus">Prede_2158</name>
</gene>
<evidence type="ECO:0000313" key="1">
    <source>
        <dbReference type="EMBL" id="AGB29431.1"/>
    </source>
</evidence>
<dbReference type="PATRIC" id="fig|908937.9.peg.2288"/>
<dbReference type="KEGG" id="pdt:Prede_2158"/>
<dbReference type="Proteomes" id="UP000010862">
    <property type="component" value="Chromosome 2"/>
</dbReference>
<keyword evidence="2" id="KW-1185">Reference proteome</keyword>
<dbReference type="EMBL" id="CP003369">
    <property type="protein sequence ID" value="AGB29431.1"/>
    <property type="molecule type" value="Genomic_DNA"/>
</dbReference>
<dbReference type="HOGENOM" id="CLU_1601192_0_0_10"/>
<reference evidence="1" key="1">
    <citation type="submission" date="2012-02" db="EMBL/GenBank/DDBJ databases">
        <title>Complete sequence of chromosome 2 of Prevotella dentalis DSM 3688.</title>
        <authorList>
            <consortium name="US DOE Joint Genome Institute (JGI-PGF)"/>
            <person name="Lucas S."/>
            <person name="Copeland A."/>
            <person name="Lapidus A."/>
            <person name="Glavina del Rio T."/>
            <person name="Dalin E."/>
            <person name="Tice H."/>
            <person name="Bruce D."/>
            <person name="Goodwin L."/>
            <person name="Pitluck S."/>
            <person name="Peters L."/>
            <person name="Mikhailova N."/>
            <person name="Chertkov O."/>
            <person name="Kyrpides N."/>
            <person name="Mavromatis K."/>
            <person name="Ivanova N."/>
            <person name="Brettin T."/>
            <person name="Detter J.C."/>
            <person name="Han C."/>
            <person name="Larimer F."/>
            <person name="Land M."/>
            <person name="Hauser L."/>
            <person name="Markowitz V."/>
            <person name="Cheng J.-F."/>
            <person name="Hugenholtz P."/>
            <person name="Woyke T."/>
            <person name="Wu D."/>
            <person name="Gronow S."/>
            <person name="Wellnitz S."/>
            <person name="Brambilla E."/>
            <person name="Klenk H.-P."/>
            <person name="Eisen J.A."/>
        </authorList>
    </citation>
    <scope>NUCLEOTIDE SEQUENCE [LARGE SCALE GENOMIC DNA]</scope>
    <source>
        <strain evidence="1">DSM 3688</strain>
    </source>
</reference>
<name>L0JGI3_PREDD</name>
<sequence length="166" mass="18031">MPHAETPRGGASCPTFSFEPLFFLHAEAPRGGASCVTFSFILFFSVSLRASHVSRRVSSSLTQSRRASAFLFFSAHQSPFLCASACDNAAFSVRPRCSLRAITPYSRALYAAIAPPPRRNRRAFTPQSGGLCGAPAGVLRRLVCGNARQRICKKESTASKMIHFSK</sequence>
<accession>L0JGI3</accession>